<evidence type="ECO:0000256" key="1">
    <source>
        <dbReference type="ARBA" id="ARBA00004395"/>
    </source>
</evidence>
<dbReference type="GO" id="GO:0006886">
    <property type="term" value="P:intracellular protein transport"/>
    <property type="evidence" value="ECO:0007669"/>
    <property type="project" value="InterPro"/>
</dbReference>
<comment type="similarity">
    <text evidence="2">Belongs to the COG3 family.</text>
</comment>
<dbReference type="GO" id="GO:0017119">
    <property type="term" value="C:Golgi transport complex"/>
    <property type="evidence" value="ECO:0007669"/>
    <property type="project" value="TreeGrafter"/>
</dbReference>
<evidence type="ECO:0000313" key="14">
    <source>
        <dbReference type="Proteomes" id="UP000092461"/>
    </source>
</evidence>
<feature type="region of interest" description="Disordered" evidence="9">
    <location>
        <begin position="47"/>
        <end position="67"/>
    </location>
</feature>
<keyword evidence="6" id="KW-0333">Golgi apparatus</keyword>
<sequence>MVDDVAFAKNENANLRKIQNKLLQWDMSENPLVPLTALQKDVIYSLSLPPEEPSKDDTKEAGKVEKTAAEAVPGVSFSDSLRELENGEESIDTFRKFLSWYDRVNDEILNEGDSQHWAFLRHLRERRNDCDALLGQIDDTLQSLKQLEDEFQFVSTNTSSLHEASEKLVADQEHLSALDGDIRQRLQYFTQLEQIAQKLQNPTLSVLGDNFAELLVRLDESLEYLEGHRDYRDAGQYMGKCKQCVGRVVQMMRSHVINVLSTATEQVLAPKRIPEGAKPREHTSDTAFALFYGKFQASAPKVKRVTNLIEQRKTRCAEYETLLQDLHEYYLSQRRVVMYPGVGAALQDLTVTHRGDHCALVRAACAFLVHVCQDEYRLFLQFFPSHSREMNGFLDALSLQLYDTIRPFVGQIAHLETLAEKLVRINLSTCAESLGPFGRVINQLLHDVQDRLVVRARHYIQSDILNYKPSAGDLAYPDKLEMMESIALSLQEPPPFLQRADSRASMFSMTSQEVDSINSTAESQMRSRTGNSPADLHGMWYPTVRRTLVCLSRLYRCVDRPIFQNLSQEALTYCIQSVSAAAALIQQRKTNLDGELFEIKHLLILREQIAPFRVDFIVKKTSLDFSKMKTAAYGLIQKRGQLFALGSNNALLEFLLEGTPQMKEQLLDSRKDVDRQLKSVCEIFIRDATNLLVGNILGFVERMTQILATHGTAEVNIPEMAPPKVGEIVQEAQKNIKLKLSGLQRAMQLYLANKDTEFILFRPIRNNIIAAFVKLEQFISTTGKFSKEDLAIAACPSADQISVLLSASVLAEGAVAQGAPPSRKSTLSSVENEKIQEEMQQQPVSDAPEEVSSTDKSRRRSKETKEVPNVVAPPVAPAVEKVPNFASVEQLGSNISAKVFQELNEDSFTAKAFTSSGTSGGGGVKKSPSSSILIDITSNPTIQLPKPAITELPEDTVFHQNLYGNDAARMEKWVKKLFAYRQKVAGRM</sequence>
<evidence type="ECO:0000256" key="8">
    <source>
        <dbReference type="ARBA" id="ARBA00031339"/>
    </source>
</evidence>
<accession>A0A1B0CS06</accession>
<dbReference type="InterPro" id="IPR048685">
    <property type="entry name" value="COG3_C"/>
</dbReference>
<reference evidence="13" key="3">
    <citation type="submission" date="2020-05" db="UniProtKB">
        <authorList>
            <consortium name="EnsemblMetazoa"/>
        </authorList>
    </citation>
    <scope>IDENTIFICATION</scope>
    <source>
        <strain evidence="13">Jacobina</strain>
    </source>
</reference>
<proteinExistence type="inferred from homology"/>
<comment type="subcellular location">
    <subcellularLocation>
        <location evidence="1">Golgi apparatus membrane</location>
        <topology evidence="1">Peripheral membrane protein</topology>
    </subcellularLocation>
</comment>
<reference evidence="14" key="1">
    <citation type="submission" date="2012-05" db="EMBL/GenBank/DDBJ databases">
        <title>Whole Genome Assembly of Lutzomyia longipalpis.</title>
        <authorList>
            <person name="Richards S."/>
            <person name="Qu C."/>
            <person name="Dillon R."/>
            <person name="Worley K."/>
            <person name="Scherer S."/>
            <person name="Batterton M."/>
            <person name="Taylor A."/>
            <person name="Hawes A."/>
            <person name="Hernandez B."/>
            <person name="Kovar C."/>
            <person name="Mandapat C."/>
            <person name="Pham C."/>
            <person name="Qu C."/>
            <person name="Jing C."/>
            <person name="Bess C."/>
            <person name="Bandaranaike D."/>
            <person name="Ngo D."/>
            <person name="Ongeri F."/>
            <person name="Arias F."/>
            <person name="Lara F."/>
            <person name="Weissenberger G."/>
            <person name="Kamau G."/>
            <person name="Han H."/>
            <person name="Shen H."/>
            <person name="Dinh H."/>
            <person name="Khalil I."/>
            <person name="Jones J."/>
            <person name="Shafer J."/>
            <person name="Jayaseelan J."/>
            <person name="Quiroz J."/>
            <person name="Blankenburg K."/>
            <person name="Nguyen L."/>
            <person name="Jackson L."/>
            <person name="Francisco L."/>
            <person name="Tang L.-Y."/>
            <person name="Pu L.-L."/>
            <person name="Perales L."/>
            <person name="Lorensuhewa L."/>
            <person name="Munidasa M."/>
            <person name="Coyle M."/>
            <person name="Taylor M."/>
            <person name="Puazo M."/>
            <person name="Firestine M."/>
            <person name="Scheel M."/>
            <person name="Javaid M."/>
            <person name="Wang M."/>
            <person name="Li M."/>
            <person name="Tabassum N."/>
            <person name="Saada N."/>
            <person name="Osuji N."/>
            <person name="Aqrawi P."/>
            <person name="Fu Q."/>
            <person name="Thornton R."/>
            <person name="Raj R."/>
            <person name="Goodspeed R."/>
            <person name="Mata R."/>
            <person name="Najjar R."/>
            <person name="Gubbala S."/>
            <person name="Lee S."/>
            <person name="Denson S."/>
            <person name="Patil S."/>
            <person name="Macmil S."/>
            <person name="Qi S."/>
            <person name="Matskevitch T."/>
            <person name="Palculict T."/>
            <person name="Mathew T."/>
            <person name="Vee V."/>
            <person name="Velamala V."/>
            <person name="Korchina V."/>
            <person name="Cai W."/>
            <person name="Liu W."/>
            <person name="Dai W."/>
            <person name="Zou X."/>
            <person name="Zhu Y."/>
            <person name="Zhang Y."/>
            <person name="Wu Y.-Q."/>
            <person name="Xin Y."/>
            <person name="Nazarath L."/>
            <person name="Kovar C."/>
            <person name="Han Y."/>
            <person name="Muzny D."/>
            <person name="Gibbs R."/>
        </authorList>
    </citation>
    <scope>NUCLEOTIDE SEQUENCE [LARGE SCALE GENOMIC DNA]</scope>
    <source>
        <strain evidence="14">Jacobina</strain>
    </source>
</reference>
<dbReference type="GO" id="GO:0006891">
    <property type="term" value="P:intra-Golgi vesicle-mediated transport"/>
    <property type="evidence" value="ECO:0007669"/>
    <property type="project" value="TreeGrafter"/>
</dbReference>
<feature type="region of interest" description="Disordered" evidence="9">
    <location>
        <begin position="818"/>
        <end position="870"/>
    </location>
</feature>
<dbReference type="VEuPathDB" id="VectorBase:LLONM1_001125"/>
<dbReference type="PANTHER" id="PTHR13302:SF8">
    <property type="entry name" value="CONSERVED OLIGOMERIC GOLGI COMPLEX SUBUNIT 3"/>
    <property type="match status" value="1"/>
</dbReference>
<dbReference type="InterPro" id="IPR048320">
    <property type="entry name" value="COG3_N"/>
</dbReference>
<dbReference type="EMBL" id="AJWK01025537">
    <property type="status" value="NOT_ANNOTATED_CDS"/>
    <property type="molecule type" value="Genomic_DNA"/>
</dbReference>
<feature type="domain" description="Conserved oligomeric Golgi complex subunit 3 C-terminal" evidence="11">
    <location>
        <begin position="288"/>
        <end position="628"/>
    </location>
</feature>
<organism evidence="13 14">
    <name type="scientific">Lutzomyia longipalpis</name>
    <name type="common">Sand fly</name>
    <dbReference type="NCBI Taxonomy" id="7200"/>
    <lineage>
        <taxon>Eukaryota</taxon>
        <taxon>Metazoa</taxon>
        <taxon>Ecdysozoa</taxon>
        <taxon>Arthropoda</taxon>
        <taxon>Hexapoda</taxon>
        <taxon>Insecta</taxon>
        <taxon>Pterygota</taxon>
        <taxon>Neoptera</taxon>
        <taxon>Endopterygota</taxon>
        <taxon>Diptera</taxon>
        <taxon>Nematocera</taxon>
        <taxon>Psychodoidea</taxon>
        <taxon>Psychodidae</taxon>
        <taxon>Lutzomyia</taxon>
        <taxon>Lutzomyia</taxon>
    </lineage>
</organism>
<dbReference type="EMBL" id="GITU01008763">
    <property type="protein sequence ID" value="MBC1177466.1"/>
    <property type="molecule type" value="Transcribed_RNA"/>
</dbReference>
<dbReference type="VEuPathDB" id="VectorBase:LLOJ007655"/>
<keyword evidence="14" id="KW-1185">Reference proteome</keyword>
<evidence type="ECO:0000259" key="11">
    <source>
        <dbReference type="Pfam" id="PF20671"/>
    </source>
</evidence>
<name>A0A1B0CS06_LUTLO</name>
<keyword evidence="7" id="KW-0472">Membrane</keyword>
<evidence type="ECO:0000259" key="10">
    <source>
        <dbReference type="Pfam" id="PF04136"/>
    </source>
</evidence>
<evidence type="ECO:0000256" key="6">
    <source>
        <dbReference type="ARBA" id="ARBA00023034"/>
    </source>
</evidence>
<protein>
    <recommendedName>
        <fullName evidence="3">Conserved oligomeric Golgi complex subunit 3</fullName>
    </recommendedName>
    <alternativeName>
        <fullName evidence="8">Component of oligomeric Golgi complex 3</fullName>
    </alternativeName>
</protein>
<feature type="domain" description="Conserved oligomeric Golgi complex subunit 3 N-terminal" evidence="10">
    <location>
        <begin position="119"/>
        <end position="261"/>
    </location>
</feature>
<evidence type="ECO:0000256" key="7">
    <source>
        <dbReference type="ARBA" id="ARBA00023136"/>
    </source>
</evidence>
<evidence type="ECO:0000256" key="2">
    <source>
        <dbReference type="ARBA" id="ARBA00009936"/>
    </source>
</evidence>
<evidence type="ECO:0000256" key="9">
    <source>
        <dbReference type="SAM" id="MobiDB-lite"/>
    </source>
</evidence>
<dbReference type="VEuPathDB" id="VectorBase:LLONM1_011117"/>
<dbReference type="GO" id="GO:0007030">
    <property type="term" value="P:Golgi organization"/>
    <property type="evidence" value="ECO:0007669"/>
    <property type="project" value="TreeGrafter"/>
</dbReference>
<dbReference type="Pfam" id="PF04136">
    <property type="entry name" value="COG3_N"/>
    <property type="match status" value="1"/>
</dbReference>
<reference evidence="12" key="2">
    <citation type="journal article" date="2020" name="BMC">
        <title>Leishmania infection induces a limited differential gene expression in the sand fly midgut.</title>
        <authorList>
            <person name="Coutinho-Abreu I.V."/>
            <person name="Serafim T.D."/>
            <person name="Meneses C."/>
            <person name="Kamhawi S."/>
            <person name="Oliveira F."/>
            <person name="Valenzuela J.G."/>
        </authorList>
    </citation>
    <scope>NUCLEOTIDE SEQUENCE</scope>
    <source>
        <strain evidence="12">Jacobina</strain>
        <tissue evidence="12">Midgut</tissue>
    </source>
</reference>
<evidence type="ECO:0000256" key="4">
    <source>
        <dbReference type="ARBA" id="ARBA00022448"/>
    </source>
</evidence>
<evidence type="ECO:0000256" key="3">
    <source>
        <dbReference type="ARBA" id="ARBA00020976"/>
    </source>
</evidence>
<dbReference type="EMBL" id="AJWK01025538">
    <property type="status" value="NOT_ANNOTATED_CDS"/>
    <property type="molecule type" value="Genomic_DNA"/>
</dbReference>
<dbReference type="AlphaFoldDB" id="A0A1B0CS06"/>
<dbReference type="Proteomes" id="UP000092461">
    <property type="component" value="Unassembled WGS sequence"/>
</dbReference>
<feature type="compositionally biased region" description="Basic and acidic residues" evidence="9">
    <location>
        <begin position="52"/>
        <end position="67"/>
    </location>
</feature>
<dbReference type="InterPro" id="IPR007265">
    <property type="entry name" value="COG_su3"/>
</dbReference>
<keyword evidence="4" id="KW-0813">Transport</keyword>
<dbReference type="EnsemblMetazoa" id="LLOJ007655-RA">
    <property type="protein sequence ID" value="LLOJ007655-PA"/>
    <property type="gene ID" value="LLOJ007655"/>
</dbReference>
<keyword evidence="5" id="KW-0653">Protein transport</keyword>
<evidence type="ECO:0000256" key="5">
    <source>
        <dbReference type="ARBA" id="ARBA00022927"/>
    </source>
</evidence>
<evidence type="ECO:0000313" key="12">
    <source>
        <dbReference type="EMBL" id="MBC1177466.1"/>
    </source>
</evidence>
<dbReference type="PANTHER" id="PTHR13302">
    <property type="entry name" value="CONSERVED OLIGOMERIC GOLGI COMPLEX COMPONENT 3"/>
    <property type="match status" value="1"/>
</dbReference>
<dbReference type="GO" id="GO:0005801">
    <property type="term" value="C:cis-Golgi network"/>
    <property type="evidence" value="ECO:0007669"/>
    <property type="project" value="InterPro"/>
</dbReference>
<evidence type="ECO:0000313" key="13">
    <source>
        <dbReference type="EnsemblMetazoa" id="LLOJ007655-PA"/>
    </source>
</evidence>
<dbReference type="GO" id="GO:0000139">
    <property type="term" value="C:Golgi membrane"/>
    <property type="evidence" value="ECO:0007669"/>
    <property type="project" value="UniProtKB-SubCell"/>
</dbReference>
<dbReference type="Pfam" id="PF20671">
    <property type="entry name" value="COG3_C"/>
    <property type="match status" value="1"/>
</dbReference>